<protein>
    <recommendedName>
        <fullName evidence="3">Reverse transcriptase domain-containing protein</fullName>
    </recommendedName>
</protein>
<accession>A0A395HBN3</accession>
<feature type="non-terminal residue" evidence="1">
    <location>
        <position position="1"/>
    </location>
</feature>
<dbReference type="AlphaFoldDB" id="A0A395HBN3"/>
<dbReference type="InterPro" id="IPR043128">
    <property type="entry name" value="Rev_trsase/Diguanyl_cyclase"/>
</dbReference>
<dbReference type="PANTHER" id="PTHR24559:SF444">
    <property type="entry name" value="REVERSE TRANSCRIPTASE DOMAIN-CONTAINING PROTEIN"/>
    <property type="match status" value="1"/>
</dbReference>
<dbReference type="Proteomes" id="UP000249402">
    <property type="component" value="Unassembled WGS sequence"/>
</dbReference>
<dbReference type="InterPro" id="IPR043502">
    <property type="entry name" value="DNA/RNA_pol_sf"/>
</dbReference>
<organism evidence="1 2">
    <name type="scientific">Aspergillus ibericus CBS 121593</name>
    <dbReference type="NCBI Taxonomy" id="1448316"/>
    <lineage>
        <taxon>Eukaryota</taxon>
        <taxon>Fungi</taxon>
        <taxon>Dikarya</taxon>
        <taxon>Ascomycota</taxon>
        <taxon>Pezizomycotina</taxon>
        <taxon>Eurotiomycetes</taxon>
        <taxon>Eurotiomycetidae</taxon>
        <taxon>Eurotiales</taxon>
        <taxon>Aspergillaceae</taxon>
        <taxon>Aspergillus</taxon>
        <taxon>Aspergillus subgen. Circumdati</taxon>
    </lineage>
</organism>
<dbReference type="PANTHER" id="PTHR24559">
    <property type="entry name" value="TRANSPOSON TY3-I GAG-POL POLYPROTEIN"/>
    <property type="match status" value="1"/>
</dbReference>
<dbReference type="GeneID" id="37220220"/>
<name>A0A395HBN3_9EURO</name>
<sequence>YSLFKYQVFLFKLINRPTTFQQFINEILIKYLDKFVTVYINNILIYSNNIVKYKLHIYLILKKL</sequence>
<dbReference type="RefSeq" id="XP_025579240.1">
    <property type="nucleotide sequence ID" value="XM_025715355.1"/>
</dbReference>
<dbReference type="SUPFAM" id="SSF56672">
    <property type="entry name" value="DNA/RNA polymerases"/>
    <property type="match status" value="1"/>
</dbReference>
<dbReference type="Gene3D" id="3.30.70.270">
    <property type="match status" value="1"/>
</dbReference>
<keyword evidence="2" id="KW-1185">Reference proteome</keyword>
<evidence type="ECO:0000313" key="1">
    <source>
        <dbReference type="EMBL" id="RAL04913.1"/>
    </source>
</evidence>
<dbReference type="STRING" id="1448316.A0A395HBN3"/>
<gene>
    <name evidence="1" type="ORF">BO80DRAFT_346189</name>
</gene>
<dbReference type="InterPro" id="IPR053134">
    <property type="entry name" value="RNA-dir_DNA_polymerase"/>
</dbReference>
<dbReference type="VEuPathDB" id="FungiDB:BO80DRAFT_346189"/>
<proteinExistence type="predicted"/>
<evidence type="ECO:0000313" key="2">
    <source>
        <dbReference type="Proteomes" id="UP000249402"/>
    </source>
</evidence>
<reference evidence="1 2" key="1">
    <citation type="submission" date="2018-02" db="EMBL/GenBank/DDBJ databases">
        <title>The genomes of Aspergillus section Nigri reveals drivers in fungal speciation.</title>
        <authorList>
            <consortium name="DOE Joint Genome Institute"/>
            <person name="Vesth T.C."/>
            <person name="Nybo J."/>
            <person name="Theobald S."/>
            <person name="Brandl J."/>
            <person name="Frisvad J.C."/>
            <person name="Nielsen K.F."/>
            <person name="Lyhne E.K."/>
            <person name="Kogle M.E."/>
            <person name="Kuo A."/>
            <person name="Riley R."/>
            <person name="Clum A."/>
            <person name="Nolan M."/>
            <person name="Lipzen A."/>
            <person name="Salamov A."/>
            <person name="Henrissat B."/>
            <person name="Wiebenga A."/>
            <person name="De vries R.P."/>
            <person name="Grigoriev I.V."/>
            <person name="Mortensen U.H."/>
            <person name="Andersen M.R."/>
            <person name="Baker S.E."/>
        </authorList>
    </citation>
    <scope>NUCLEOTIDE SEQUENCE [LARGE SCALE GENOMIC DNA]</scope>
    <source>
        <strain evidence="1 2">CBS 121593</strain>
    </source>
</reference>
<dbReference type="EMBL" id="KZ824422">
    <property type="protein sequence ID" value="RAL04913.1"/>
    <property type="molecule type" value="Genomic_DNA"/>
</dbReference>
<evidence type="ECO:0008006" key="3">
    <source>
        <dbReference type="Google" id="ProtNLM"/>
    </source>
</evidence>